<evidence type="ECO:0000313" key="7">
    <source>
        <dbReference type="Proteomes" id="UP000256661"/>
    </source>
</evidence>
<organism evidence="6 7">
    <name type="scientific">Thermomonospora umbrina</name>
    <dbReference type="NCBI Taxonomy" id="111806"/>
    <lineage>
        <taxon>Bacteria</taxon>
        <taxon>Bacillati</taxon>
        <taxon>Actinomycetota</taxon>
        <taxon>Actinomycetes</taxon>
        <taxon>Streptosporangiales</taxon>
        <taxon>Thermomonosporaceae</taxon>
        <taxon>Thermomonospora</taxon>
    </lineage>
</organism>
<dbReference type="OrthoDB" id="9808669at2"/>
<evidence type="ECO:0000313" key="6">
    <source>
        <dbReference type="EMBL" id="REE97572.1"/>
    </source>
</evidence>
<dbReference type="InterPro" id="IPR016039">
    <property type="entry name" value="Thiolase-like"/>
</dbReference>
<accession>A0A3D9SNN9</accession>
<protein>
    <submittedName>
        <fullName evidence="6">Minimal PKS ketosynthase (KS/KS alpha)</fullName>
    </submittedName>
</protein>
<evidence type="ECO:0000259" key="5">
    <source>
        <dbReference type="PROSITE" id="PS52004"/>
    </source>
</evidence>
<dbReference type="PROSITE" id="PS52004">
    <property type="entry name" value="KS3_2"/>
    <property type="match status" value="1"/>
</dbReference>
<dbReference type="InterPro" id="IPR014031">
    <property type="entry name" value="Ketoacyl_synth_C"/>
</dbReference>
<dbReference type="Proteomes" id="UP000256661">
    <property type="component" value="Unassembled WGS sequence"/>
</dbReference>
<dbReference type="InterPro" id="IPR018201">
    <property type="entry name" value="Ketoacyl_synth_AS"/>
</dbReference>
<evidence type="ECO:0000256" key="3">
    <source>
        <dbReference type="ARBA" id="ARBA00023315"/>
    </source>
</evidence>
<evidence type="ECO:0000256" key="1">
    <source>
        <dbReference type="ARBA" id="ARBA00008467"/>
    </source>
</evidence>
<dbReference type="SUPFAM" id="SSF53901">
    <property type="entry name" value="Thiolase-like"/>
    <property type="match status" value="2"/>
</dbReference>
<dbReference type="CDD" id="cd00834">
    <property type="entry name" value="KAS_I_II"/>
    <property type="match status" value="1"/>
</dbReference>
<dbReference type="PANTHER" id="PTHR11712:SF336">
    <property type="entry name" value="3-OXOACYL-[ACYL-CARRIER-PROTEIN] SYNTHASE, MITOCHONDRIAL"/>
    <property type="match status" value="1"/>
</dbReference>
<sequence length="423" mass="44696">MRRTVVTGIGVVAPGGRDREEFWRRIVDGRPAVARITAFDPAPFRSRIAAECDFDPARYGLTPREVRRTDRFVQLAMASADEAFADCGLDPAAARPERMGIVLGSATGAALTLEDEYVVASDHGRDWVVDARHVMPFLHQALVPSSAAAELAVRFGAQGPAAVISTGCTAGIDAVGHAHRLITDDEADLVIAGASESPVTPFSVAAFDAIRATTPANDDPERASRPFDANRRGFVLGEGAAVLVLEELGHARRRDARVYCEITGYAARANGFHMTGLRPDGVELGEAISDAMAQARLPRDALGYVSAHGSGTRQNDRHETAAYKRALGDAAYRVPISSIKSVVGHSLGAIGAIEMAACALAIARGVVPPTANLETPDPECDLDYVPLRARDATVDHALSCGSGFGGFQSAMVMSRLSRSRAAA</sequence>
<reference evidence="6 7" key="1">
    <citation type="submission" date="2018-08" db="EMBL/GenBank/DDBJ databases">
        <title>Sequencing the genomes of 1000 actinobacteria strains.</title>
        <authorList>
            <person name="Klenk H.-P."/>
        </authorList>
    </citation>
    <scope>NUCLEOTIDE SEQUENCE [LARGE SCALE GENOMIC DNA]</scope>
    <source>
        <strain evidence="6 7">DSM 43927</strain>
    </source>
</reference>
<dbReference type="Gene3D" id="3.40.47.10">
    <property type="match status" value="2"/>
</dbReference>
<evidence type="ECO:0000256" key="4">
    <source>
        <dbReference type="RuleBase" id="RU003694"/>
    </source>
</evidence>
<comment type="similarity">
    <text evidence="1 4">Belongs to the thiolase-like superfamily. Beta-ketoacyl-ACP synthases family.</text>
</comment>
<keyword evidence="3" id="KW-0012">Acyltransferase</keyword>
<dbReference type="AlphaFoldDB" id="A0A3D9SNN9"/>
<keyword evidence="7" id="KW-1185">Reference proteome</keyword>
<dbReference type="Pfam" id="PF00109">
    <property type="entry name" value="ketoacyl-synt"/>
    <property type="match status" value="1"/>
</dbReference>
<dbReference type="NCBIfam" id="NF005589">
    <property type="entry name" value="PRK07314.1"/>
    <property type="match status" value="1"/>
</dbReference>
<dbReference type="GO" id="GO:0004315">
    <property type="term" value="F:3-oxoacyl-[acyl-carrier-protein] synthase activity"/>
    <property type="evidence" value="ECO:0007669"/>
    <property type="project" value="InterPro"/>
</dbReference>
<dbReference type="GO" id="GO:0030497">
    <property type="term" value="P:fatty acid elongation"/>
    <property type="evidence" value="ECO:0007669"/>
    <property type="project" value="UniProtKB-ARBA"/>
</dbReference>
<dbReference type="InterPro" id="IPR014030">
    <property type="entry name" value="Ketoacyl_synth_N"/>
</dbReference>
<dbReference type="InterPro" id="IPR000794">
    <property type="entry name" value="Beta-ketoacyl_synthase"/>
</dbReference>
<dbReference type="GO" id="GO:0005829">
    <property type="term" value="C:cytosol"/>
    <property type="evidence" value="ECO:0007669"/>
    <property type="project" value="TreeGrafter"/>
</dbReference>
<dbReference type="RefSeq" id="WP_116023049.1">
    <property type="nucleotide sequence ID" value="NZ_QTTT01000001.1"/>
</dbReference>
<dbReference type="PROSITE" id="PS00606">
    <property type="entry name" value="KS3_1"/>
    <property type="match status" value="1"/>
</dbReference>
<evidence type="ECO:0000256" key="2">
    <source>
        <dbReference type="ARBA" id="ARBA00022679"/>
    </source>
</evidence>
<dbReference type="PANTHER" id="PTHR11712">
    <property type="entry name" value="POLYKETIDE SYNTHASE-RELATED"/>
    <property type="match status" value="1"/>
</dbReference>
<keyword evidence="2 4" id="KW-0808">Transferase</keyword>
<dbReference type="EMBL" id="QTTT01000001">
    <property type="protein sequence ID" value="REE97572.1"/>
    <property type="molecule type" value="Genomic_DNA"/>
</dbReference>
<dbReference type="FunFam" id="3.40.47.10:FF:000018">
    <property type="entry name" value="3-oxoacyl-[acyl-carrier-protein] synthase 2"/>
    <property type="match status" value="1"/>
</dbReference>
<gene>
    <name evidence="6" type="ORF">DFJ69_3045</name>
</gene>
<proteinExistence type="inferred from homology"/>
<dbReference type="FunFam" id="3.40.47.10:FF:000029">
    <property type="entry name" value="3-oxoacyl-[acyl-carrier-protein] synthase 1"/>
    <property type="match status" value="1"/>
</dbReference>
<comment type="caution">
    <text evidence="6">The sequence shown here is derived from an EMBL/GenBank/DDBJ whole genome shotgun (WGS) entry which is preliminary data.</text>
</comment>
<name>A0A3D9SNN9_9ACTN</name>
<dbReference type="InterPro" id="IPR020841">
    <property type="entry name" value="PKS_Beta-ketoAc_synthase_dom"/>
</dbReference>
<feature type="domain" description="Ketosynthase family 3 (KS3)" evidence="5">
    <location>
        <begin position="1"/>
        <end position="415"/>
    </location>
</feature>
<dbReference type="Pfam" id="PF02801">
    <property type="entry name" value="Ketoacyl-synt_C"/>
    <property type="match status" value="1"/>
</dbReference>
<dbReference type="SMART" id="SM00825">
    <property type="entry name" value="PKS_KS"/>
    <property type="match status" value="1"/>
</dbReference>